<name>A0A5N6ZGQ1_9EURO</name>
<feature type="compositionally biased region" description="Low complexity" evidence="1">
    <location>
        <begin position="337"/>
        <end position="350"/>
    </location>
</feature>
<sequence length="392" mass="43889">MVLETPQTDPIPQTGNEPTSQGDIIPLTISDYSFNALVIKKDLYAKPGLFALYAGLLGRSNYHRKAEAEIRKRTENLSTIIQRPPTQEELDAIVTHASRRVYQARIGAPMGFFVGVATMSWQAQNSETFRRYFLSPGPDSKAPSESEIPRLVERFVASEAKLIKRTAFTAAAKLVGWTMAGWTLSGIYALYRETRDGVSDPRMQSIYTDIRKQDWREIERRKKEAWAQRSGVQQKGVVETEQHGDYGSEYAGGDGQPTRMSIPDRRPAVEPVGGTGVLGADDSRGAGFFDDDDASPTAPEYRTNKGSQGTQGSAWEQIRRENAASTPVQPSRQPATSPQSSEWDSWSFSSENEKQREREQARAEFERLLDAERDFGREPATEGRNGRWGKWN</sequence>
<evidence type="ECO:0008006" key="4">
    <source>
        <dbReference type="Google" id="ProtNLM"/>
    </source>
</evidence>
<evidence type="ECO:0000256" key="1">
    <source>
        <dbReference type="SAM" id="MobiDB-lite"/>
    </source>
</evidence>
<dbReference type="AlphaFoldDB" id="A0A5N6ZGQ1"/>
<evidence type="ECO:0000313" key="2">
    <source>
        <dbReference type="EMBL" id="KAE8356791.1"/>
    </source>
</evidence>
<feature type="region of interest" description="Disordered" evidence="1">
    <location>
        <begin position="225"/>
        <end position="392"/>
    </location>
</feature>
<dbReference type="Proteomes" id="UP000327118">
    <property type="component" value="Unassembled WGS sequence"/>
</dbReference>
<organism evidence="2 3">
    <name type="scientific">Aspergillus coremiiformis</name>
    <dbReference type="NCBI Taxonomy" id="138285"/>
    <lineage>
        <taxon>Eukaryota</taxon>
        <taxon>Fungi</taxon>
        <taxon>Dikarya</taxon>
        <taxon>Ascomycota</taxon>
        <taxon>Pezizomycotina</taxon>
        <taxon>Eurotiomycetes</taxon>
        <taxon>Eurotiomycetidae</taxon>
        <taxon>Eurotiales</taxon>
        <taxon>Aspergillaceae</taxon>
        <taxon>Aspergillus</taxon>
        <taxon>Aspergillus subgen. Circumdati</taxon>
    </lineage>
</organism>
<feature type="compositionally biased region" description="Polar residues" evidence="1">
    <location>
        <begin position="323"/>
        <end position="336"/>
    </location>
</feature>
<dbReference type="OrthoDB" id="4204700at2759"/>
<gene>
    <name evidence="2" type="ORF">BDV28DRAFT_65524</name>
</gene>
<feature type="region of interest" description="Disordered" evidence="1">
    <location>
        <begin position="1"/>
        <end position="22"/>
    </location>
</feature>
<protein>
    <recommendedName>
        <fullName evidence="4">Endo-1,3(4)-beta-glucanase</fullName>
    </recommendedName>
</protein>
<feature type="compositionally biased region" description="Polar residues" evidence="1">
    <location>
        <begin position="304"/>
        <end position="314"/>
    </location>
</feature>
<feature type="compositionally biased region" description="Basic and acidic residues" evidence="1">
    <location>
        <begin position="351"/>
        <end position="385"/>
    </location>
</feature>
<keyword evidence="3" id="KW-1185">Reference proteome</keyword>
<dbReference type="EMBL" id="ML739035">
    <property type="protein sequence ID" value="KAE8356791.1"/>
    <property type="molecule type" value="Genomic_DNA"/>
</dbReference>
<reference evidence="3" key="1">
    <citation type="submission" date="2019-04" db="EMBL/GenBank/DDBJ databases">
        <title>Friends and foes A comparative genomics studyof 23 Aspergillus species from section Flavi.</title>
        <authorList>
            <consortium name="DOE Joint Genome Institute"/>
            <person name="Kjaerbolling I."/>
            <person name="Vesth T."/>
            <person name="Frisvad J.C."/>
            <person name="Nybo J.L."/>
            <person name="Theobald S."/>
            <person name="Kildgaard S."/>
            <person name="Isbrandt T."/>
            <person name="Kuo A."/>
            <person name="Sato A."/>
            <person name="Lyhne E.K."/>
            <person name="Kogle M.E."/>
            <person name="Wiebenga A."/>
            <person name="Kun R.S."/>
            <person name="Lubbers R.J."/>
            <person name="Makela M.R."/>
            <person name="Barry K."/>
            <person name="Chovatia M."/>
            <person name="Clum A."/>
            <person name="Daum C."/>
            <person name="Haridas S."/>
            <person name="He G."/>
            <person name="LaButti K."/>
            <person name="Lipzen A."/>
            <person name="Mondo S."/>
            <person name="Riley R."/>
            <person name="Salamov A."/>
            <person name="Simmons B.A."/>
            <person name="Magnuson J.K."/>
            <person name="Henrissat B."/>
            <person name="Mortensen U.H."/>
            <person name="Larsen T.O."/>
            <person name="Devries R.P."/>
            <person name="Grigoriev I.V."/>
            <person name="Machida M."/>
            <person name="Baker S.E."/>
            <person name="Andersen M.R."/>
        </authorList>
    </citation>
    <scope>NUCLEOTIDE SEQUENCE [LARGE SCALE GENOMIC DNA]</scope>
    <source>
        <strain evidence="3">CBS 553.77</strain>
    </source>
</reference>
<evidence type="ECO:0000313" key="3">
    <source>
        <dbReference type="Proteomes" id="UP000327118"/>
    </source>
</evidence>
<proteinExistence type="predicted"/>
<accession>A0A5N6ZGQ1</accession>